<gene>
    <name evidence="2" type="ORF">QWJ38_03090</name>
</gene>
<keyword evidence="3" id="KW-1185">Reference proteome</keyword>
<reference evidence="2 3" key="1">
    <citation type="submission" date="2023-06" db="EMBL/GenBank/DDBJ databases">
        <title>Pelomonas sp. PFR6 16S ribosomal RNA gene Genome sequencing and assembly.</title>
        <authorList>
            <person name="Woo H."/>
        </authorList>
    </citation>
    <scope>NUCLEOTIDE SEQUENCE [LARGE SCALE GENOMIC DNA]</scope>
    <source>
        <strain evidence="2 3">PFR6</strain>
    </source>
</reference>
<feature type="coiled-coil region" evidence="1">
    <location>
        <begin position="135"/>
        <end position="169"/>
    </location>
</feature>
<sequence>MKTREVVIFTGERYVVPQCIQRIDHQSTHGWQLRYGGTKLFSDHSQDGSGAKAALAAATRALLIRINKLPAPSKLQRVPSGNKANDLPVGISGPVVRQRAGSRVRDCSFAVSLPNFGGSPRGRSVYIGTENTYTVEKYQAALARAVELREKAEAAYQRAATRARRAEGKALREKMSKLLPGL</sequence>
<name>A0ABT8DSI1_9BURK</name>
<organism evidence="2 3">
    <name type="scientific">Roseateles violae</name>
    <dbReference type="NCBI Taxonomy" id="3058042"/>
    <lineage>
        <taxon>Bacteria</taxon>
        <taxon>Pseudomonadati</taxon>
        <taxon>Pseudomonadota</taxon>
        <taxon>Betaproteobacteria</taxon>
        <taxon>Burkholderiales</taxon>
        <taxon>Sphaerotilaceae</taxon>
        <taxon>Roseateles</taxon>
    </lineage>
</organism>
<evidence type="ECO:0000313" key="3">
    <source>
        <dbReference type="Proteomes" id="UP001228044"/>
    </source>
</evidence>
<evidence type="ECO:0008006" key="4">
    <source>
        <dbReference type="Google" id="ProtNLM"/>
    </source>
</evidence>
<dbReference type="Proteomes" id="UP001228044">
    <property type="component" value="Unassembled WGS sequence"/>
</dbReference>
<keyword evidence="1" id="KW-0175">Coiled coil</keyword>
<accession>A0ABT8DSI1</accession>
<evidence type="ECO:0000256" key="1">
    <source>
        <dbReference type="SAM" id="Coils"/>
    </source>
</evidence>
<protein>
    <recommendedName>
        <fullName evidence="4">AP2 domain-containing protein</fullName>
    </recommendedName>
</protein>
<evidence type="ECO:0000313" key="2">
    <source>
        <dbReference type="EMBL" id="MDN3919259.1"/>
    </source>
</evidence>
<dbReference type="EMBL" id="JAUHHC010000001">
    <property type="protein sequence ID" value="MDN3919259.1"/>
    <property type="molecule type" value="Genomic_DNA"/>
</dbReference>
<dbReference type="RefSeq" id="WP_290357565.1">
    <property type="nucleotide sequence ID" value="NZ_JAUHHC010000001.1"/>
</dbReference>
<proteinExistence type="predicted"/>
<comment type="caution">
    <text evidence="2">The sequence shown here is derived from an EMBL/GenBank/DDBJ whole genome shotgun (WGS) entry which is preliminary data.</text>
</comment>